<dbReference type="InterPro" id="IPR009057">
    <property type="entry name" value="Homeodomain-like_sf"/>
</dbReference>
<protein>
    <submittedName>
        <fullName evidence="4">TetR/AcrR family transcriptional regulator</fullName>
    </submittedName>
</protein>
<feature type="DNA-binding region" description="H-T-H motif" evidence="2">
    <location>
        <begin position="27"/>
        <end position="46"/>
    </location>
</feature>
<reference evidence="4" key="1">
    <citation type="submission" date="2021-02" db="EMBL/GenBank/DDBJ databases">
        <title>Thiocyanate and organic carbon inputs drive convergent selection for specific autotrophic Afipia and Thiobacillus strains within complex microbiomes.</title>
        <authorList>
            <person name="Huddy R.J."/>
            <person name="Sachdeva R."/>
            <person name="Kadzinga F."/>
            <person name="Kantor R.S."/>
            <person name="Harrison S.T.L."/>
            <person name="Banfield J.F."/>
        </authorList>
    </citation>
    <scope>NUCLEOTIDE SEQUENCE</scope>
    <source>
        <strain evidence="4">SCN18_10_11_15_R4_P_38_20</strain>
    </source>
</reference>
<feature type="domain" description="HTH tetR-type" evidence="3">
    <location>
        <begin position="4"/>
        <end position="64"/>
    </location>
</feature>
<dbReference type="AlphaFoldDB" id="A0A8J7PSI3"/>
<name>A0A8J7PSI3_9PROT</name>
<dbReference type="GO" id="GO:0003677">
    <property type="term" value="F:DNA binding"/>
    <property type="evidence" value="ECO:0007669"/>
    <property type="project" value="UniProtKB-UniRule"/>
</dbReference>
<dbReference type="EMBL" id="JAFKGL010000014">
    <property type="protein sequence ID" value="MBN9412929.1"/>
    <property type="molecule type" value="Genomic_DNA"/>
</dbReference>
<comment type="caution">
    <text evidence="4">The sequence shown here is derived from an EMBL/GenBank/DDBJ whole genome shotgun (WGS) entry which is preliminary data.</text>
</comment>
<evidence type="ECO:0000259" key="3">
    <source>
        <dbReference type="PROSITE" id="PS50977"/>
    </source>
</evidence>
<accession>A0A8J7PSI3</accession>
<dbReference type="Proteomes" id="UP000664414">
    <property type="component" value="Unassembled WGS sequence"/>
</dbReference>
<evidence type="ECO:0000313" key="5">
    <source>
        <dbReference type="Proteomes" id="UP000664414"/>
    </source>
</evidence>
<sequence>MESTGIHSKIIEATLEILAQTSWDALTMEELAAKLSITPIQLYTNFPTRCDLLKGVVQFIDDKMLELYEEGNEDLMLQEKLFDIIMCRFEVMEAYKKSLKNIILTIWRDPISFPSGVFSGLHSMSIILGAVGVPIEGIKGKLNIKILSFFYLYTLKFWFDDETQDMAKTLAHVDKGLKNIIDFLNM</sequence>
<gene>
    <name evidence="4" type="ORF">J0H12_03255</name>
</gene>
<evidence type="ECO:0000313" key="4">
    <source>
        <dbReference type="EMBL" id="MBN9412929.1"/>
    </source>
</evidence>
<evidence type="ECO:0000256" key="2">
    <source>
        <dbReference type="PROSITE-ProRule" id="PRU00335"/>
    </source>
</evidence>
<dbReference type="Gene3D" id="1.10.357.10">
    <property type="entry name" value="Tetracycline Repressor, domain 2"/>
    <property type="match status" value="1"/>
</dbReference>
<proteinExistence type="predicted"/>
<dbReference type="SUPFAM" id="SSF46689">
    <property type="entry name" value="Homeodomain-like"/>
    <property type="match status" value="1"/>
</dbReference>
<dbReference type="InterPro" id="IPR001647">
    <property type="entry name" value="HTH_TetR"/>
</dbReference>
<evidence type="ECO:0000256" key="1">
    <source>
        <dbReference type="ARBA" id="ARBA00023125"/>
    </source>
</evidence>
<keyword evidence="1 2" id="KW-0238">DNA-binding</keyword>
<dbReference type="PROSITE" id="PS50977">
    <property type="entry name" value="HTH_TETR_2"/>
    <property type="match status" value="1"/>
</dbReference>
<organism evidence="4 5">
    <name type="scientific">Candidatus Paracaedimonas acanthamoebae</name>
    <dbReference type="NCBI Taxonomy" id="244581"/>
    <lineage>
        <taxon>Bacteria</taxon>
        <taxon>Pseudomonadati</taxon>
        <taxon>Pseudomonadota</taxon>
        <taxon>Alphaproteobacteria</taxon>
        <taxon>Holosporales</taxon>
        <taxon>Caedimonadaceae</taxon>
        <taxon>Candidatus Paracaedimonas</taxon>
    </lineage>
</organism>
<dbReference type="Pfam" id="PF00440">
    <property type="entry name" value="TetR_N"/>
    <property type="match status" value="1"/>
</dbReference>